<reference evidence="2" key="1">
    <citation type="journal article" date="2023" name="Mol. Phylogenet. Evol.">
        <title>Genome-scale phylogeny and comparative genomics of the fungal order Sordariales.</title>
        <authorList>
            <person name="Hensen N."/>
            <person name="Bonometti L."/>
            <person name="Westerberg I."/>
            <person name="Brannstrom I.O."/>
            <person name="Guillou S."/>
            <person name="Cros-Aarteil S."/>
            <person name="Calhoun S."/>
            <person name="Haridas S."/>
            <person name="Kuo A."/>
            <person name="Mondo S."/>
            <person name="Pangilinan J."/>
            <person name="Riley R."/>
            <person name="LaButti K."/>
            <person name="Andreopoulos B."/>
            <person name="Lipzen A."/>
            <person name="Chen C."/>
            <person name="Yan M."/>
            <person name="Daum C."/>
            <person name="Ng V."/>
            <person name="Clum A."/>
            <person name="Steindorff A."/>
            <person name="Ohm R.A."/>
            <person name="Martin F."/>
            <person name="Silar P."/>
            <person name="Natvig D.O."/>
            <person name="Lalanne C."/>
            <person name="Gautier V."/>
            <person name="Ament-Velasquez S.L."/>
            <person name="Kruys A."/>
            <person name="Hutchinson M.I."/>
            <person name="Powell A.J."/>
            <person name="Barry K."/>
            <person name="Miller A.N."/>
            <person name="Grigoriev I.V."/>
            <person name="Debuchy R."/>
            <person name="Gladieux P."/>
            <person name="Hiltunen Thoren M."/>
            <person name="Johannesson H."/>
        </authorList>
    </citation>
    <scope>NUCLEOTIDE SEQUENCE</scope>
    <source>
        <strain evidence="2">CBS 955.72</strain>
    </source>
</reference>
<keyword evidence="3" id="KW-1185">Reference proteome</keyword>
<sequence length="251" mass="28247">MTTRGSRNHVFAAPRCLPRGVDFGPAAQAAAPISWALNNPSTYPTDSGLWAACKESLLVIENEFQIPARRQKKYKQKATFCEHEIQRLGNERRLYLRLGGYGMGPGWVWNRLESLVLTSDVLLPTEFPWIIGDLLTKASAVAAKMPKLETMEMWNAMAAFCVSFHYQGPQADDQPARITWGSWNHRIDDRVVRSWGAVRMLSISYNLRVYKSTQSLCFKPDREARFSMLIESSWGAAPDWGCGGAVFLSVL</sequence>
<feature type="domain" description="DUF6546" evidence="1">
    <location>
        <begin position="104"/>
        <end position="212"/>
    </location>
</feature>
<dbReference type="Pfam" id="PF20183">
    <property type="entry name" value="DUF6546"/>
    <property type="match status" value="1"/>
</dbReference>
<evidence type="ECO:0000313" key="2">
    <source>
        <dbReference type="EMBL" id="KAK3357541.1"/>
    </source>
</evidence>
<accession>A0AAJ0HMY0</accession>
<evidence type="ECO:0000259" key="1">
    <source>
        <dbReference type="Pfam" id="PF20183"/>
    </source>
</evidence>
<protein>
    <recommendedName>
        <fullName evidence="1">DUF6546 domain-containing protein</fullName>
    </recommendedName>
</protein>
<dbReference type="InterPro" id="IPR046676">
    <property type="entry name" value="DUF6546"/>
</dbReference>
<name>A0AAJ0HMY0_9PEZI</name>
<organism evidence="2 3">
    <name type="scientific">Lasiosphaeria hispida</name>
    <dbReference type="NCBI Taxonomy" id="260671"/>
    <lineage>
        <taxon>Eukaryota</taxon>
        <taxon>Fungi</taxon>
        <taxon>Dikarya</taxon>
        <taxon>Ascomycota</taxon>
        <taxon>Pezizomycotina</taxon>
        <taxon>Sordariomycetes</taxon>
        <taxon>Sordariomycetidae</taxon>
        <taxon>Sordariales</taxon>
        <taxon>Lasiosphaeriaceae</taxon>
        <taxon>Lasiosphaeria</taxon>
    </lineage>
</organism>
<evidence type="ECO:0000313" key="3">
    <source>
        <dbReference type="Proteomes" id="UP001275084"/>
    </source>
</evidence>
<proteinExistence type="predicted"/>
<dbReference type="Proteomes" id="UP001275084">
    <property type="component" value="Unassembled WGS sequence"/>
</dbReference>
<gene>
    <name evidence="2" type="ORF">B0T25DRAFT_566805</name>
</gene>
<dbReference type="EMBL" id="JAUIQD010000003">
    <property type="protein sequence ID" value="KAK3357541.1"/>
    <property type="molecule type" value="Genomic_DNA"/>
</dbReference>
<dbReference type="AlphaFoldDB" id="A0AAJ0HMY0"/>
<comment type="caution">
    <text evidence="2">The sequence shown here is derived from an EMBL/GenBank/DDBJ whole genome shotgun (WGS) entry which is preliminary data.</text>
</comment>
<reference evidence="2" key="2">
    <citation type="submission" date="2023-06" db="EMBL/GenBank/DDBJ databases">
        <authorList>
            <consortium name="Lawrence Berkeley National Laboratory"/>
            <person name="Haridas S."/>
            <person name="Hensen N."/>
            <person name="Bonometti L."/>
            <person name="Westerberg I."/>
            <person name="Brannstrom I.O."/>
            <person name="Guillou S."/>
            <person name="Cros-Aarteil S."/>
            <person name="Calhoun S."/>
            <person name="Kuo A."/>
            <person name="Mondo S."/>
            <person name="Pangilinan J."/>
            <person name="Riley R."/>
            <person name="Labutti K."/>
            <person name="Andreopoulos B."/>
            <person name="Lipzen A."/>
            <person name="Chen C."/>
            <person name="Yanf M."/>
            <person name="Daum C."/>
            <person name="Ng V."/>
            <person name="Clum A."/>
            <person name="Steindorff A."/>
            <person name="Ohm R."/>
            <person name="Martin F."/>
            <person name="Silar P."/>
            <person name="Natvig D."/>
            <person name="Lalanne C."/>
            <person name="Gautier V."/>
            <person name="Ament-Velasquez S.L."/>
            <person name="Kruys A."/>
            <person name="Hutchinson M.I."/>
            <person name="Powell A.J."/>
            <person name="Barry K."/>
            <person name="Miller A.N."/>
            <person name="Grigoriev I.V."/>
            <person name="Debuchy R."/>
            <person name="Gladieux P."/>
            <person name="Thoren M.H."/>
            <person name="Johannesson H."/>
        </authorList>
    </citation>
    <scope>NUCLEOTIDE SEQUENCE</scope>
    <source>
        <strain evidence="2">CBS 955.72</strain>
    </source>
</reference>